<dbReference type="GO" id="GO:0005634">
    <property type="term" value="C:nucleus"/>
    <property type="evidence" value="ECO:0007669"/>
    <property type="project" value="UniProtKB-SubCell"/>
</dbReference>
<keyword evidence="10" id="KW-1185">Reference proteome</keyword>
<evidence type="ECO:0000256" key="5">
    <source>
        <dbReference type="ARBA" id="ARBA00023136"/>
    </source>
</evidence>
<organism evidence="9 10">
    <name type="scientific">Caenorhabditis japonica</name>
    <dbReference type="NCBI Taxonomy" id="281687"/>
    <lineage>
        <taxon>Eukaryota</taxon>
        <taxon>Metazoa</taxon>
        <taxon>Ecdysozoa</taxon>
        <taxon>Nematoda</taxon>
        <taxon>Chromadorea</taxon>
        <taxon>Rhabditida</taxon>
        <taxon>Rhabditina</taxon>
        <taxon>Rhabditomorpha</taxon>
        <taxon>Rhabditoidea</taxon>
        <taxon>Rhabditidae</taxon>
        <taxon>Peloderinae</taxon>
        <taxon>Caenorhabditis</taxon>
    </lineage>
</organism>
<dbReference type="Gene3D" id="1.10.10.60">
    <property type="entry name" value="Homeodomain-like"/>
    <property type="match status" value="1"/>
</dbReference>
<dbReference type="GO" id="GO:0015179">
    <property type="term" value="F:L-amino acid transmembrane transporter activity"/>
    <property type="evidence" value="ECO:0007669"/>
    <property type="project" value="TreeGrafter"/>
</dbReference>
<evidence type="ECO:0000259" key="8">
    <source>
        <dbReference type="Pfam" id="PF11427"/>
    </source>
</evidence>
<sequence>MMGLASTLSSEKQVQLDIMIQLGFRTLQMSRRINRSRCCVKNYFRDPMTHGSEKHTGRPRILNYRDERSVLLEFIMDSPPTRAALFPLCLPAFILLCSLSSMRALSLVSLGGNFMMLIALAVIMFQLLTAEHKKLEDLPPVTGLGGVVSAAGAILYALEGQAMVLPLENRMKKPEDMTGPFGVLSLGVGMVVIIYSFAGFFGFLTYGNDVQDSITLNLPNDELGIFVKAVLLFVVYSGFLIQVFPIVAMVWPMIKRKLKNTCGVSTTTKRIVHFSFRYAIVLVVFMLSYAIPRLSDMVPLVGVTAGMLLALVFPSLFHLLIFLPQMEYRIGFLLDIFLDILCIIIGMFFVIYGFICNVQHLMR</sequence>
<reference evidence="10" key="1">
    <citation type="submission" date="2010-08" db="EMBL/GenBank/DDBJ databases">
        <authorList>
            <consortium name="Caenorhabditis japonica Sequencing Consortium"/>
            <person name="Wilson R.K."/>
        </authorList>
    </citation>
    <scope>NUCLEOTIDE SEQUENCE [LARGE SCALE GENOMIC DNA]</scope>
    <source>
        <strain evidence="10">DF5081</strain>
    </source>
</reference>
<feature type="transmembrane region" description="Helical" evidence="6">
    <location>
        <begin position="107"/>
        <end position="128"/>
    </location>
</feature>
<evidence type="ECO:0000256" key="6">
    <source>
        <dbReference type="SAM" id="Phobius"/>
    </source>
</evidence>
<dbReference type="Pfam" id="PF11427">
    <property type="entry name" value="HTH_Tnp_Tc3_1"/>
    <property type="match status" value="1"/>
</dbReference>
<keyword evidence="3 6" id="KW-0812">Transmembrane</keyword>
<dbReference type="AlphaFoldDB" id="A0A8R1I2J0"/>
<feature type="domain" description="Amino acid transporter transmembrane" evidence="7">
    <location>
        <begin position="90"/>
        <end position="355"/>
    </location>
</feature>
<keyword evidence="5 6" id="KW-0472">Membrane</keyword>
<protein>
    <submittedName>
        <fullName evidence="9">Aa_trans domain-containing protein</fullName>
    </submittedName>
</protein>
<proteinExistence type="predicted"/>
<evidence type="ECO:0000256" key="2">
    <source>
        <dbReference type="ARBA" id="ARBA00004141"/>
    </source>
</evidence>
<feature type="transmembrane region" description="Helical" evidence="6">
    <location>
        <begin position="271"/>
        <end position="291"/>
    </location>
</feature>
<keyword evidence="4 6" id="KW-1133">Transmembrane helix</keyword>
<feature type="transmembrane region" description="Helical" evidence="6">
    <location>
        <begin position="297"/>
        <end position="320"/>
    </location>
</feature>
<evidence type="ECO:0000256" key="3">
    <source>
        <dbReference type="ARBA" id="ARBA00022692"/>
    </source>
</evidence>
<dbReference type="InterPro" id="IPR025898">
    <property type="entry name" value="Tc3_transposase_DNA-bd_dom"/>
</dbReference>
<dbReference type="Pfam" id="PF01490">
    <property type="entry name" value="Aa_trans"/>
    <property type="match status" value="1"/>
</dbReference>
<evidence type="ECO:0000313" key="9">
    <source>
        <dbReference type="EnsemblMetazoa" id="CJA19119a.1"/>
    </source>
</evidence>
<feature type="transmembrane region" description="Helical" evidence="6">
    <location>
        <begin position="332"/>
        <end position="355"/>
    </location>
</feature>
<accession>A0A8R1I2J0</accession>
<evidence type="ECO:0000256" key="1">
    <source>
        <dbReference type="ARBA" id="ARBA00004123"/>
    </source>
</evidence>
<comment type="subcellular location">
    <subcellularLocation>
        <location evidence="2">Membrane</location>
        <topology evidence="2">Multi-pass membrane protein</topology>
    </subcellularLocation>
    <subcellularLocation>
        <location evidence="1">Nucleus</location>
    </subcellularLocation>
</comment>
<dbReference type="InterPro" id="IPR009057">
    <property type="entry name" value="Homeodomain-like_sf"/>
</dbReference>
<dbReference type="InterPro" id="IPR013057">
    <property type="entry name" value="AA_transpt_TM"/>
</dbReference>
<name>A0A8R1I2J0_CAEJA</name>
<feature type="transmembrane region" description="Helical" evidence="6">
    <location>
        <begin position="140"/>
        <end position="158"/>
    </location>
</feature>
<dbReference type="Proteomes" id="UP000005237">
    <property type="component" value="Unassembled WGS sequence"/>
</dbReference>
<evidence type="ECO:0000313" key="10">
    <source>
        <dbReference type="Proteomes" id="UP000005237"/>
    </source>
</evidence>
<evidence type="ECO:0000256" key="4">
    <source>
        <dbReference type="ARBA" id="ARBA00022989"/>
    </source>
</evidence>
<dbReference type="GO" id="GO:0005774">
    <property type="term" value="C:vacuolar membrane"/>
    <property type="evidence" value="ECO:0007669"/>
    <property type="project" value="TreeGrafter"/>
</dbReference>
<reference evidence="9" key="2">
    <citation type="submission" date="2022-06" db="UniProtKB">
        <authorList>
            <consortium name="EnsemblMetazoa"/>
        </authorList>
    </citation>
    <scope>IDENTIFICATION</scope>
    <source>
        <strain evidence="9">DF5081</strain>
    </source>
</reference>
<dbReference type="PANTHER" id="PTHR22950">
    <property type="entry name" value="AMINO ACID TRANSPORTER"/>
    <property type="match status" value="1"/>
</dbReference>
<dbReference type="EnsemblMetazoa" id="CJA19119a.1">
    <property type="protein sequence ID" value="CJA19119a.1"/>
    <property type="gene ID" value="WBGene00138323"/>
</dbReference>
<dbReference type="PANTHER" id="PTHR22950:SF217">
    <property type="entry name" value="AMINO ACID TRANSPORTER TRANSMEMBRANE DOMAIN-CONTAINING PROTEIN"/>
    <property type="match status" value="1"/>
</dbReference>
<feature type="transmembrane region" description="Helical" evidence="6">
    <location>
        <begin position="225"/>
        <end position="251"/>
    </location>
</feature>
<dbReference type="GO" id="GO:0003677">
    <property type="term" value="F:DNA binding"/>
    <property type="evidence" value="ECO:0007669"/>
    <property type="project" value="InterPro"/>
</dbReference>
<feature type="transmembrane region" description="Helical" evidence="6">
    <location>
        <begin position="83"/>
        <end position="100"/>
    </location>
</feature>
<feature type="domain" description="Tc3 transposase DNA binding" evidence="8">
    <location>
        <begin position="6"/>
        <end position="52"/>
    </location>
</feature>
<dbReference type="SUPFAM" id="SSF46689">
    <property type="entry name" value="Homeodomain-like"/>
    <property type="match status" value="1"/>
</dbReference>
<evidence type="ECO:0000259" key="7">
    <source>
        <dbReference type="Pfam" id="PF01490"/>
    </source>
</evidence>
<feature type="transmembrane region" description="Helical" evidence="6">
    <location>
        <begin position="179"/>
        <end position="205"/>
    </location>
</feature>